<dbReference type="Pfam" id="PF02518">
    <property type="entry name" value="HATPase_c"/>
    <property type="match status" value="1"/>
</dbReference>
<keyword evidence="5 7" id="KW-0418">Kinase</keyword>
<dbReference type="GO" id="GO:0000156">
    <property type="term" value="F:phosphorelay response regulator activity"/>
    <property type="evidence" value="ECO:0007669"/>
    <property type="project" value="TreeGrafter"/>
</dbReference>
<proteinExistence type="predicted"/>
<evidence type="ECO:0000256" key="1">
    <source>
        <dbReference type="ARBA" id="ARBA00000085"/>
    </source>
</evidence>
<gene>
    <name evidence="7" type="ORF">ENO10_01910</name>
</gene>
<evidence type="ECO:0000256" key="2">
    <source>
        <dbReference type="ARBA" id="ARBA00012438"/>
    </source>
</evidence>
<dbReference type="InterPro" id="IPR003594">
    <property type="entry name" value="HATPase_dom"/>
</dbReference>
<name>A0A7C2RPD3_9FLAO</name>
<dbReference type="EC" id="2.7.13.3" evidence="2"/>
<dbReference type="PANTHER" id="PTHR42878:SF15">
    <property type="entry name" value="BACTERIOPHYTOCHROME"/>
    <property type="match status" value="1"/>
</dbReference>
<dbReference type="GO" id="GO:0007234">
    <property type="term" value="P:osmosensory signaling via phosphorelay pathway"/>
    <property type="evidence" value="ECO:0007669"/>
    <property type="project" value="TreeGrafter"/>
</dbReference>
<dbReference type="EMBL" id="DSEE01000140">
    <property type="protein sequence ID" value="HER39955.1"/>
    <property type="molecule type" value="Genomic_DNA"/>
</dbReference>
<dbReference type="InterPro" id="IPR005467">
    <property type="entry name" value="His_kinase_dom"/>
</dbReference>
<accession>A0A7C2RPD3</accession>
<dbReference type="PROSITE" id="PS50109">
    <property type="entry name" value="HIS_KIN"/>
    <property type="match status" value="1"/>
</dbReference>
<dbReference type="GO" id="GO:0004673">
    <property type="term" value="F:protein histidine kinase activity"/>
    <property type="evidence" value="ECO:0007669"/>
    <property type="project" value="UniProtKB-EC"/>
</dbReference>
<dbReference type="PRINTS" id="PR00344">
    <property type="entry name" value="BCTRLSENSOR"/>
</dbReference>
<comment type="caution">
    <text evidence="7">The sequence shown here is derived from an EMBL/GenBank/DDBJ whole genome shotgun (WGS) entry which is preliminary data.</text>
</comment>
<evidence type="ECO:0000256" key="3">
    <source>
        <dbReference type="ARBA" id="ARBA00022553"/>
    </source>
</evidence>
<feature type="domain" description="Histidine kinase" evidence="6">
    <location>
        <begin position="1"/>
        <end position="164"/>
    </location>
</feature>
<dbReference type="InterPro" id="IPR050351">
    <property type="entry name" value="BphY/WalK/GraS-like"/>
</dbReference>
<dbReference type="GO" id="GO:0030295">
    <property type="term" value="F:protein kinase activator activity"/>
    <property type="evidence" value="ECO:0007669"/>
    <property type="project" value="TreeGrafter"/>
</dbReference>
<dbReference type="Gene3D" id="3.30.565.10">
    <property type="entry name" value="Histidine kinase-like ATPase, C-terminal domain"/>
    <property type="match status" value="1"/>
</dbReference>
<protein>
    <recommendedName>
        <fullName evidence="2">histidine kinase</fullName>
        <ecNumber evidence="2">2.7.13.3</ecNumber>
    </recommendedName>
</protein>
<dbReference type="SMART" id="SM00387">
    <property type="entry name" value="HATPase_c"/>
    <property type="match status" value="1"/>
</dbReference>
<evidence type="ECO:0000313" key="7">
    <source>
        <dbReference type="EMBL" id="HER39955.1"/>
    </source>
</evidence>
<dbReference type="InterPro" id="IPR004358">
    <property type="entry name" value="Sig_transdc_His_kin-like_C"/>
</dbReference>
<dbReference type="InterPro" id="IPR036890">
    <property type="entry name" value="HATPase_C_sf"/>
</dbReference>
<dbReference type="SUPFAM" id="SSF55874">
    <property type="entry name" value="ATPase domain of HSP90 chaperone/DNA topoisomerase II/histidine kinase"/>
    <property type="match status" value="1"/>
</dbReference>
<organism evidence="7">
    <name type="scientific">Salinimicrobium catena</name>
    <dbReference type="NCBI Taxonomy" id="390640"/>
    <lineage>
        <taxon>Bacteria</taxon>
        <taxon>Pseudomonadati</taxon>
        <taxon>Bacteroidota</taxon>
        <taxon>Flavobacteriia</taxon>
        <taxon>Flavobacteriales</taxon>
        <taxon>Flavobacteriaceae</taxon>
        <taxon>Salinimicrobium</taxon>
    </lineage>
</organism>
<keyword evidence="4" id="KW-0808">Transferase</keyword>
<evidence type="ECO:0000256" key="5">
    <source>
        <dbReference type="ARBA" id="ARBA00022777"/>
    </source>
</evidence>
<dbReference type="AlphaFoldDB" id="A0A7C2RPD3"/>
<dbReference type="PANTHER" id="PTHR42878">
    <property type="entry name" value="TWO-COMPONENT HISTIDINE KINASE"/>
    <property type="match status" value="1"/>
</dbReference>
<evidence type="ECO:0000259" key="6">
    <source>
        <dbReference type="PROSITE" id="PS50109"/>
    </source>
</evidence>
<dbReference type="Proteomes" id="UP000885753">
    <property type="component" value="Unassembled WGS sequence"/>
</dbReference>
<feature type="non-terminal residue" evidence="7">
    <location>
        <position position="1"/>
    </location>
</feature>
<keyword evidence="3" id="KW-0597">Phosphoprotein</keyword>
<sequence length="167" mass="18665">ILEYSGLQKSGEIDSKEIGVNPLLKEIIEFYNFETLYPTVRIQIQEDLPKMRGDRRMLFQVWANLVTNACKYSAVKKAPVVEIGGKAEGGRFVYFVKDNGIGFDQKNAEKIFNTFSRVAGSKYEGSGIGLAIVKRILDKHGGEIWAESQPGKGSTFYFSLAKTKEEA</sequence>
<comment type="catalytic activity">
    <reaction evidence="1">
        <text>ATP + protein L-histidine = ADP + protein N-phospho-L-histidine.</text>
        <dbReference type="EC" id="2.7.13.3"/>
    </reaction>
</comment>
<reference evidence="7" key="1">
    <citation type="journal article" date="2020" name="mSystems">
        <title>Genome- and Community-Level Interaction Insights into Carbon Utilization and Element Cycling Functions of Hydrothermarchaeota in Hydrothermal Sediment.</title>
        <authorList>
            <person name="Zhou Z."/>
            <person name="Liu Y."/>
            <person name="Xu W."/>
            <person name="Pan J."/>
            <person name="Luo Z.H."/>
            <person name="Li M."/>
        </authorList>
    </citation>
    <scope>NUCLEOTIDE SEQUENCE [LARGE SCALE GENOMIC DNA]</scope>
    <source>
        <strain evidence="7">SpSt-1235</strain>
    </source>
</reference>
<evidence type="ECO:0000256" key="4">
    <source>
        <dbReference type="ARBA" id="ARBA00022679"/>
    </source>
</evidence>
<dbReference type="FunFam" id="3.30.565.10:FF:000006">
    <property type="entry name" value="Sensor histidine kinase WalK"/>
    <property type="match status" value="1"/>
</dbReference>